<evidence type="ECO:0000256" key="4">
    <source>
        <dbReference type="ARBA" id="ARBA00022691"/>
    </source>
</evidence>
<evidence type="ECO:0000256" key="2">
    <source>
        <dbReference type="ARBA" id="ARBA00022603"/>
    </source>
</evidence>
<evidence type="ECO:0000256" key="5">
    <source>
        <dbReference type="ARBA" id="ARBA00023098"/>
    </source>
</evidence>
<dbReference type="PANTHER" id="PTHR43667:SF2">
    <property type="entry name" value="FATTY ACID C-METHYL TRANSFERASE"/>
    <property type="match status" value="1"/>
</dbReference>
<dbReference type="PIRSF" id="PIRSF003085">
    <property type="entry name" value="CMAS"/>
    <property type="match status" value="1"/>
</dbReference>
<dbReference type="RefSeq" id="WP_344779617.1">
    <property type="nucleotide sequence ID" value="NZ_BAAAZW010000001.1"/>
</dbReference>
<dbReference type="InterPro" id="IPR003333">
    <property type="entry name" value="CMAS"/>
</dbReference>
<keyword evidence="4" id="KW-0949">S-adenosyl-L-methionine</keyword>
<sequence>MIVTDCCDHTEVCVDATAWPDVALPRGGKLRAAAAGRLFAVATRRLPLSIEYPSRARGARRDTRRAAGEVLPRMIIRDPDALFRRVGADGLIGFGEAFMAGDWTTDDLVGVLTPFAERVAELVPAPLQRLRTLVLPGHPDDEQNTVANTRSNISRHYDLSNDLFAAFLDETLSYSSAYFGTDEAAETAGWDDLAAAQRAKIDRLLDQAGVGPGTRLLEIGTGWGELCLRAAERGAQVRSLTLSSEQRELALTRIAEAGHAERVRVDLLDYRLVDGEYDAVVSVEMLEAVGREYWPEYFRTVQRVLAPGGRAAIQVITMPHERMLVSGSTYTWVHKYIFPGGCLPSIEALREVVATATDLTVTDELALGRHYARTLRLWRERFRAQSALIGRLGFDAVFERMWTFYLAYSEAGFRAGYLDVYQLRLDKPAVAALPD</sequence>
<evidence type="ECO:0000313" key="7">
    <source>
        <dbReference type="Proteomes" id="UP001418444"/>
    </source>
</evidence>
<name>A0ABP7NKY2_9ACTN</name>
<protein>
    <submittedName>
        <fullName evidence="6">Class I SAM-dependent methyltransferase</fullName>
    </submittedName>
</protein>
<keyword evidence="5" id="KW-0443">Lipid metabolism</keyword>
<dbReference type="Gene3D" id="3.40.50.150">
    <property type="entry name" value="Vaccinia Virus protein VP39"/>
    <property type="match status" value="1"/>
</dbReference>
<dbReference type="Proteomes" id="UP001418444">
    <property type="component" value="Unassembled WGS sequence"/>
</dbReference>
<proteinExistence type="inferred from homology"/>
<keyword evidence="7" id="KW-1185">Reference proteome</keyword>
<dbReference type="EMBL" id="BAAAZW010000001">
    <property type="protein sequence ID" value="GAA3948179.1"/>
    <property type="molecule type" value="Genomic_DNA"/>
</dbReference>
<comment type="similarity">
    <text evidence="1">Belongs to the CFA/CMAS family.</text>
</comment>
<dbReference type="InterPro" id="IPR050723">
    <property type="entry name" value="CFA/CMAS"/>
</dbReference>
<dbReference type="InterPro" id="IPR029063">
    <property type="entry name" value="SAM-dependent_MTases_sf"/>
</dbReference>
<evidence type="ECO:0000256" key="3">
    <source>
        <dbReference type="ARBA" id="ARBA00022679"/>
    </source>
</evidence>
<reference evidence="7" key="1">
    <citation type="journal article" date="2019" name="Int. J. Syst. Evol. Microbiol.">
        <title>The Global Catalogue of Microorganisms (GCM) 10K type strain sequencing project: providing services to taxonomists for standard genome sequencing and annotation.</title>
        <authorList>
            <consortium name="The Broad Institute Genomics Platform"/>
            <consortium name="The Broad Institute Genome Sequencing Center for Infectious Disease"/>
            <person name="Wu L."/>
            <person name="Ma J."/>
        </authorList>
    </citation>
    <scope>NUCLEOTIDE SEQUENCE [LARGE SCALE GENOMIC DNA]</scope>
    <source>
        <strain evidence="7">JCM 16923</strain>
    </source>
</reference>
<dbReference type="GO" id="GO:0032259">
    <property type="term" value="P:methylation"/>
    <property type="evidence" value="ECO:0007669"/>
    <property type="project" value="UniProtKB-KW"/>
</dbReference>
<evidence type="ECO:0000313" key="6">
    <source>
        <dbReference type="EMBL" id="GAA3948179.1"/>
    </source>
</evidence>
<accession>A0ABP7NKY2</accession>
<dbReference type="CDD" id="cd02440">
    <property type="entry name" value="AdoMet_MTases"/>
    <property type="match status" value="1"/>
</dbReference>
<dbReference type="GO" id="GO:0008168">
    <property type="term" value="F:methyltransferase activity"/>
    <property type="evidence" value="ECO:0007669"/>
    <property type="project" value="UniProtKB-KW"/>
</dbReference>
<dbReference type="PANTHER" id="PTHR43667">
    <property type="entry name" value="CYCLOPROPANE-FATTY-ACYL-PHOSPHOLIPID SYNTHASE"/>
    <property type="match status" value="1"/>
</dbReference>
<keyword evidence="2 6" id="KW-0489">Methyltransferase</keyword>
<dbReference type="SUPFAM" id="SSF53335">
    <property type="entry name" value="S-adenosyl-L-methionine-dependent methyltransferases"/>
    <property type="match status" value="1"/>
</dbReference>
<comment type="caution">
    <text evidence="6">The sequence shown here is derived from an EMBL/GenBank/DDBJ whole genome shotgun (WGS) entry which is preliminary data.</text>
</comment>
<evidence type="ECO:0000256" key="1">
    <source>
        <dbReference type="ARBA" id="ARBA00010815"/>
    </source>
</evidence>
<keyword evidence="3" id="KW-0808">Transferase</keyword>
<organism evidence="6 7">
    <name type="scientific">Gordonia caeni</name>
    <dbReference type="NCBI Taxonomy" id="1007097"/>
    <lineage>
        <taxon>Bacteria</taxon>
        <taxon>Bacillati</taxon>
        <taxon>Actinomycetota</taxon>
        <taxon>Actinomycetes</taxon>
        <taxon>Mycobacteriales</taxon>
        <taxon>Gordoniaceae</taxon>
        <taxon>Gordonia</taxon>
    </lineage>
</organism>
<dbReference type="Pfam" id="PF02353">
    <property type="entry name" value="CMAS"/>
    <property type="match status" value="1"/>
</dbReference>
<gene>
    <name evidence="6" type="ORF">GCM10022231_01640</name>
</gene>